<reference evidence="1" key="2">
    <citation type="journal article" date="2021" name="Genome Biol. Evol.">
        <title>Developing a high-quality reference genome for a parasitic bivalve with doubly uniparental inheritance (Bivalvia: Unionida).</title>
        <authorList>
            <person name="Smith C.H."/>
        </authorList>
    </citation>
    <scope>NUCLEOTIDE SEQUENCE</scope>
    <source>
        <strain evidence="1">CHS0354</strain>
        <tissue evidence="1">Mantle</tissue>
    </source>
</reference>
<reference evidence="1" key="3">
    <citation type="submission" date="2023-05" db="EMBL/GenBank/DDBJ databases">
        <authorList>
            <person name="Smith C.H."/>
        </authorList>
    </citation>
    <scope>NUCLEOTIDE SEQUENCE</scope>
    <source>
        <strain evidence="1">CHS0354</strain>
        <tissue evidence="1">Mantle</tissue>
    </source>
</reference>
<evidence type="ECO:0000313" key="2">
    <source>
        <dbReference type="Proteomes" id="UP001195483"/>
    </source>
</evidence>
<keyword evidence="2" id="KW-1185">Reference proteome</keyword>
<dbReference type="AlphaFoldDB" id="A0AAE0WAS4"/>
<dbReference type="Proteomes" id="UP001195483">
    <property type="component" value="Unassembled WGS sequence"/>
</dbReference>
<comment type="caution">
    <text evidence="1">The sequence shown here is derived from an EMBL/GenBank/DDBJ whole genome shotgun (WGS) entry which is preliminary data.</text>
</comment>
<dbReference type="EMBL" id="JAEAOA010002083">
    <property type="protein sequence ID" value="KAK3607364.1"/>
    <property type="molecule type" value="Genomic_DNA"/>
</dbReference>
<evidence type="ECO:0000313" key="1">
    <source>
        <dbReference type="EMBL" id="KAK3607364.1"/>
    </source>
</evidence>
<sequence>MFFPLLGSDVCQNERIHYQAGKLILIVNVTAEEVSNVHGLCCKQVTFLEAKNVSIRVPTLLLNTVSIQIFQNYNYGIKSSIVQDIISLQEGTCPDGCDTHSLSIHPLHEGDDVFISSSSVCLVFINLERTGLSFLYSKGTKATVVALVDPKQCNEKVNEKNNEKIACKYKFHPIHQFRNGGIPTRAFTSTSSKQSSDVTPPLMPSTKFILTISASVLWTKSNNNENTMATESPKETYTAVRDGRDNDVQHLDSTVFLTKTQAQARHYLRRKSVTDVVPAQQSVFVTRSNYVGTNVLHENWSKCNLVQQSSQMSPSAEIVLSPLQMTVETASTNSTNWSFTSQDDDEERTIYENPDNLITRHHTGHSFNSNQSSLKAERIHEYDTQSCCDAHENKE</sequence>
<gene>
    <name evidence="1" type="ORF">CHS0354_035701</name>
</gene>
<proteinExistence type="predicted"/>
<name>A0AAE0WAS4_9BIVA</name>
<accession>A0AAE0WAS4</accession>
<protein>
    <submittedName>
        <fullName evidence="1">Uncharacterized protein</fullName>
    </submittedName>
</protein>
<organism evidence="1 2">
    <name type="scientific">Potamilus streckersoni</name>
    <dbReference type="NCBI Taxonomy" id="2493646"/>
    <lineage>
        <taxon>Eukaryota</taxon>
        <taxon>Metazoa</taxon>
        <taxon>Spiralia</taxon>
        <taxon>Lophotrochozoa</taxon>
        <taxon>Mollusca</taxon>
        <taxon>Bivalvia</taxon>
        <taxon>Autobranchia</taxon>
        <taxon>Heteroconchia</taxon>
        <taxon>Palaeoheterodonta</taxon>
        <taxon>Unionida</taxon>
        <taxon>Unionoidea</taxon>
        <taxon>Unionidae</taxon>
        <taxon>Ambleminae</taxon>
        <taxon>Lampsilini</taxon>
        <taxon>Potamilus</taxon>
    </lineage>
</organism>
<reference evidence="1" key="1">
    <citation type="journal article" date="2021" name="Genome Biol. Evol.">
        <title>A High-Quality Reference Genome for a Parasitic Bivalve with Doubly Uniparental Inheritance (Bivalvia: Unionida).</title>
        <authorList>
            <person name="Smith C.H."/>
        </authorList>
    </citation>
    <scope>NUCLEOTIDE SEQUENCE</scope>
    <source>
        <strain evidence="1">CHS0354</strain>
    </source>
</reference>